<reference evidence="1" key="3">
    <citation type="submission" date="2025-08" db="UniProtKB">
        <authorList>
            <consortium name="Ensembl"/>
        </authorList>
    </citation>
    <scope>IDENTIFICATION</scope>
</reference>
<dbReference type="Ensembl" id="ENSCINT00000036397.1">
    <property type="protein sequence ID" value="ENSCINP00000033434.1"/>
    <property type="gene ID" value="ENSCING00000022209.1"/>
</dbReference>
<reference evidence="2" key="1">
    <citation type="journal article" date="2002" name="Science">
        <title>The draft genome of Ciona intestinalis: insights into chordate and vertebrate origins.</title>
        <authorList>
            <person name="Dehal P."/>
            <person name="Satou Y."/>
            <person name="Campbell R.K."/>
            <person name="Chapman J."/>
            <person name="Degnan B."/>
            <person name="De Tomaso A."/>
            <person name="Davidson B."/>
            <person name="Di Gregorio A."/>
            <person name="Gelpke M."/>
            <person name="Goodstein D.M."/>
            <person name="Harafuji N."/>
            <person name="Hastings K.E."/>
            <person name="Ho I."/>
            <person name="Hotta K."/>
            <person name="Huang W."/>
            <person name="Kawashima T."/>
            <person name="Lemaire P."/>
            <person name="Martinez D."/>
            <person name="Meinertzhagen I.A."/>
            <person name="Necula S."/>
            <person name="Nonaka M."/>
            <person name="Putnam N."/>
            <person name="Rash S."/>
            <person name="Saiga H."/>
            <person name="Satake M."/>
            <person name="Terry A."/>
            <person name="Yamada L."/>
            <person name="Wang H.G."/>
            <person name="Awazu S."/>
            <person name="Azumi K."/>
            <person name="Boore J."/>
            <person name="Branno M."/>
            <person name="Chin-Bow S."/>
            <person name="DeSantis R."/>
            <person name="Doyle S."/>
            <person name="Francino P."/>
            <person name="Keys D.N."/>
            <person name="Haga S."/>
            <person name="Hayashi H."/>
            <person name="Hino K."/>
            <person name="Imai K.S."/>
            <person name="Inaba K."/>
            <person name="Kano S."/>
            <person name="Kobayashi K."/>
            <person name="Kobayashi M."/>
            <person name="Lee B.I."/>
            <person name="Makabe K.W."/>
            <person name="Manohar C."/>
            <person name="Matassi G."/>
            <person name="Medina M."/>
            <person name="Mochizuki Y."/>
            <person name="Mount S."/>
            <person name="Morishita T."/>
            <person name="Miura S."/>
            <person name="Nakayama A."/>
            <person name="Nishizaka S."/>
            <person name="Nomoto H."/>
            <person name="Ohta F."/>
            <person name="Oishi K."/>
            <person name="Rigoutsos I."/>
            <person name="Sano M."/>
            <person name="Sasaki A."/>
            <person name="Sasakura Y."/>
            <person name="Shoguchi E."/>
            <person name="Shin-i T."/>
            <person name="Spagnuolo A."/>
            <person name="Stainier D."/>
            <person name="Suzuki M.M."/>
            <person name="Tassy O."/>
            <person name="Takatori N."/>
            <person name="Tokuoka M."/>
            <person name="Yagi K."/>
            <person name="Yoshizaki F."/>
            <person name="Wada S."/>
            <person name="Zhang C."/>
            <person name="Hyatt P.D."/>
            <person name="Larimer F."/>
            <person name="Detter C."/>
            <person name="Doggett N."/>
            <person name="Glavina T."/>
            <person name="Hawkins T."/>
            <person name="Richardson P."/>
            <person name="Lucas S."/>
            <person name="Kohara Y."/>
            <person name="Levine M."/>
            <person name="Satoh N."/>
            <person name="Rokhsar D.S."/>
        </authorList>
    </citation>
    <scope>NUCLEOTIDE SEQUENCE [LARGE SCALE GENOMIC DNA]</scope>
</reference>
<reference evidence="1" key="2">
    <citation type="journal article" date="2008" name="Genome Biol.">
        <title>Improved genome assembly and evidence-based global gene model set for the chordate Ciona intestinalis: new insight into intron and operon populations.</title>
        <authorList>
            <person name="Satou Y."/>
            <person name="Mineta K."/>
            <person name="Ogasawara M."/>
            <person name="Sasakura Y."/>
            <person name="Shoguchi E."/>
            <person name="Ueno K."/>
            <person name="Yamada L."/>
            <person name="Matsumoto J."/>
            <person name="Wasserscheid J."/>
            <person name="Dewar K."/>
            <person name="Wiley G.B."/>
            <person name="Macmil S.L."/>
            <person name="Roe B.A."/>
            <person name="Zeller R.W."/>
            <person name="Hastings K.E."/>
            <person name="Lemaire P."/>
            <person name="Lindquist E."/>
            <person name="Endo T."/>
            <person name="Hotta K."/>
            <person name="Inaba K."/>
        </authorList>
    </citation>
    <scope>NUCLEOTIDE SEQUENCE [LARGE SCALE GENOMIC DNA]</scope>
    <source>
        <strain evidence="1">wild type</strain>
    </source>
</reference>
<organism evidence="1 2">
    <name type="scientific">Ciona intestinalis</name>
    <name type="common">Transparent sea squirt</name>
    <name type="synonym">Ascidia intestinalis</name>
    <dbReference type="NCBI Taxonomy" id="7719"/>
    <lineage>
        <taxon>Eukaryota</taxon>
        <taxon>Metazoa</taxon>
        <taxon>Chordata</taxon>
        <taxon>Tunicata</taxon>
        <taxon>Ascidiacea</taxon>
        <taxon>Phlebobranchia</taxon>
        <taxon>Cionidae</taxon>
        <taxon>Ciona</taxon>
    </lineage>
</organism>
<keyword evidence="2" id="KW-1185">Reference proteome</keyword>
<dbReference type="AlphaFoldDB" id="H2XUV0"/>
<dbReference type="Proteomes" id="UP000008144">
    <property type="component" value="Chromosome 1"/>
</dbReference>
<dbReference type="InParanoid" id="H2XUV0"/>
<reference evidence="1" key="4">
    <citation type="submission" date="2025-09" db="UniProtKB">
        <authorList>
            <consortium name="Ensembl"/>
        </authorList>
    </citation>
    <scope>IDENTIFICATION</scope>
</reference>
<protein>
    <submittedName>
        <fullName evidence="1">Uncharacterized protein</fullName>
    </submittedName>
</protein>
<dbReference type="EMBL" id="EAAA01000148">
    <property type="status" value="NOT_ANNOTATED_CDS"/>
    <property type="molecule type" value="Genomic_DNA"/>
</dbReference>
<evidence type="ECO:0000313" key="2">
    <source>
        <dbReference type="Proteomes" id="UP000008144"/>
    </source>
</evidence>
<evidence type="ECO:0000313" key="1">
    <source>
        <dbReference type="Ensembl" id="ENSCINP00000033434.1"/>
    </source>
</evidence>
<proteinExistence type="predicted"/>
<sequence length="53" mass="5714">MDARQKKAITVASEVIVSKAVLVVELKACSDLIRMLKSSSTSVHSSESNCSQF</sequence>
<accession>H2XUV0</accession>
<name>H2XUV0_CIOIN</name>
<dbReference type="HOGENOM" id="CLU_3067882_0_0_1"/>